<dbReference type="Proteomes" id="UP001597252">
    <property type="component" value="Unassembled WGS sequence"/>
</dbReference>
<gene>
    <name evidence="1" type="ORF">ACFQ5J_06520</name>
</gene>
<comment type="caution">
    <text evidence="1">The sequence shown here is derived from an EMBL/GenBank/DDBJ whole genome shotgun (WGS) entry which is preliminary data.</text>
</comment>
<dbReference type="EMBL" id="JBHTON010000017">
    <property type="protein sequence ID" value="MFD1484878.1"/>
    <property type="molecule type" value="Genomic_DNA"/>
</dbReference>
<evidence type="ECO:0000313" key="2">
    <source>
        <dbReference type="Proteomes" id="UP001597252"/>
    </source>
</evidence>
<dbReference type="RefSeq" id="WP_379896301.1">
    <property type="nucleotide sequence ID" value="NZ_JBHTON010000017.1"/>
</dbReference>
<dbReference type="InterPro" id="IPR008316">
    <property type="entry name" value="UCP029876"/>
</dbReference>
<reference evidence="2" key="1">
    <citation type="journal article" date="2019" name="Int. J. Syst. Evol. Microbiol.">
        <title>The Global Catalogue of Microorganisms (GCM) 10K type strain sequencing project: providing services to taxonomists for standard genome sequencing and annotation.</title>
        <authorList>
            <consortium name="The Broad Institute Genomics Platform"/>
            <consortium name="The Broad Institute Genome Sequencing Center for Infectious Disease"/>
            <person name="Wu L."/>
            <person name="Ma J."/>
        </authorList>
    </citation>
    <scope>NUCLEOTIDE SEQUENCE [LARGE SCALE GENOMIC DNA]</scope>
    <source>
        <strain evidence="2">CCM 8903</strain>
    </source>
</reference>
<name>A0ABW4E6K8_9LACO</name>
<accession>A0ABW4E6K8</accession>
<dbReference type="Pfam" id="PF06304">
    <property type="entry name" value="DUF1048"/>
    <property type="match status" value="2"/>
</dbReference>
<dbReference type="SUPFAM" id="SSF158560">
    <property type="entry name" value="BH3980-like"/>
    <property type="match status" value="2"/>
</dbReference>
<protein>
    <submittedName>
        <fullName evidence="1">DUF1048 domain-containing protein</fullName>
    </submittedName>
</protein>
<organism evidence="1 2">
    <name type="scientific">Lacticaseibacillus baoqingensis</name>
    <dbReference type="NCBI Taxonomy" id="2486013"/>
    <lineage>
        <taxon>Bacteria</taxon>
        <taxon>Bacillati</taxon>
        <taxon>Bacillota</taxon>
        <taxon>Bacilli</taxon>
        <taxon>Lactobacillales</taxon>
        <taxon>Lactobacillaceae</taxon>
        <taxon>Lacticaseibacillus</taxon>
    </lineage>
</organism>
<keyword evidence="2" id="KW-1185">Reference proteome</keyword>
<evidence type="ECO:0000313" key="1">
    <source>
        <dbReference type="EMBL" id="MFD1484878.1"/>
    </source>
</evidence>
<dbReference type="Gene3D" id="1.10.1900.10">
    <property type="entry name" value="c-terminal domain of poly(a) binding protein"/>
    <property type="match status" value="2"/>
</dbReference>
<proteinExistence type="predicted"/>
<sequence>MNWLERVTGRDMDRQMQTLANSVAALPADYQAAWQTIEKTLWAHADFTGRNLMPIMVGIVDLLQETASENLRVTAAIGPDPAAFAASVATTAGAQDLKGRFRQQLNREVARAAQTPIQAATIAPAGDAPIMADKPAWRAHMARVHALPAPYQAVYRAGQKYLFKVATPQAGPALAAFVDLLADGAAAGKPVGQVIGADAGQLLDDLLMDTNR</sequence>